<protein>
    <recommendedName>
        <fullName evidence="12">ATP synthase complex subunit 8</fullName>
    </recommendedName>
</protein>
<evidence type="ECO:0000256" key="9">
    <source>
        <dbReference type="ARBA" id="ARBA00023065"/>
    </source>
</evidence>
<evidence type="ECO:0000256" key="7">
    <source>
        <dbReference type="ARBA" id="ARBA00022781"/>
    </source>
</evidence>
<proteinExistence type="inferred from homology"/>
<evidence type="ECO:0000256" key="4">
    <source>
        <dbReference type="ARBA" id="ARBA00022448"/>
    </source>
</evidence>
<comment type="subunit">
    <text evidence="3">F-type ATPases have 2 components, CF(1) - the catalytic core - and CF(0) - the membrane proton channel.</text>
</comment>
<dbReference type="AlphaFoldDB" id="A0A8K1NAZ2"/>
<dbReference type="GO" id="GO:0045259">
    <property type="term" value="C:proton-transporting ATP synthase complex"/>
    <property type="evidence" value="ECO:0007669"/>
    <property type="project" value="UniProtKB-KW"/>
</dbReference>
<keyword evidence="9 12" id="KW-0406">Ion transport</keyword>
<evidence type="ECO:0000256" key="5">
    <source>
        <dbReference type="ARBA" id="ARBA00022547"/>
    </source>
</evidence>
<accession>A0A8K1NAZ2</accession>
<evidence type="ECO:0000256" key="3">
    <source>
        <dbReference type="ARBA" id="ARBA00011291"/>
    </source>
</evidence>
<evidence type="ECO:0000256" key="6">
    <source>
        <dbReference type="ARBA" id="ARBA00022692"/>
    </source>
</evidence>
<dbReference type="Pfam" id="PF00895">
    <property type="entry name" value="ATP-synt_8"/>
    <property type="match status" value="1"/>
</dbReference>
<evidence type="ECO:0000313" key="14">
    <source>
        <dbReference type="EMBL" id="UCU57415.1"/>
    </source>
</evidence>
<dbReference type="GO" id="GO:0031966">
    <property type="term" value="C:mitochondrial membrane"/>
    <property type="evidence" value="ECO:0007669"/>
    <property type="project" value="UniProtKB-SubCell"/>
</dbReference>
<keyword evidence="11 13" id="KW-0472">Membrane</keyword>
<geneLocation type="mitochondrion" evidence="14"/>
<evidence type="ECO:0000256" key="11">
    <source>
        <dbReference type="ARBA" id="ARBA00023136"/>
    </source>
</evidence>
<keyword evidence="8 13" id="KW-1133">Transmembrane helix</keyword>
<keyword evidence="7 12" id="KW-0375">Hydrogen ion transport</keyword>
<feature type="transmembrane region" description="Helical" evidence="13">
    <location>
        <begin position="12"/>
        <end position="35"/>
    </location>
</feature>
<keyword evidence="5 12" id="KW-0138">CF(0)</keyword>
<name>A0A8K1NAZ2_9HEMI</name>
<evidence type="ECO:0000256" key="10">
    <source>
        <dbReference type="ARBA" id="ARBA00023128"/>
    </source>
</evidence>
<dbReference type="GO" id="GO:0015078">
    <property type="term" value="F:proton transmembrane transporter activity"/>
    <property type="evidence" value="ECO:0007669"/>
    <property type="project" value="InterPro"/>
</dbReference>
<organism evidence="14">
    <name type="scientific">Appasus japonicus</name>
    <dbReference type="NCBI Taxonomy" id="697940"/>
    <lineage>
        <taxon>Eukaryota</taxon>
        <taxon>Metazoa</taxon>
        <taxon>Ecdysozoa</taxon>
        <taxon>Arthropoda</taxon>
        <taxon>Hexapoda</taxon>
        <taxon>Insecta</taxon>
        <taxon>Pterygota</taxon>
        <taxon>Neoptera</taxon>
        <taxon>Paraneoptera</taxon>
        <taxon>Hemiptera</taxon>
        <taxon>Heteroptera</taxon>
        <taxon>Panheteroptera</taxon>
        <taxon>Nepomorpha</taxon>
        <taxon>Belostomatidae</taxon>
        <taxon>Belostomatinae</taxon>
        <taxon>Appasus</taxon>
    </lineage>
</organism>
<keyword evidence="6 12" id="KW-0812">Transmembrane</keyword>
<reference evidence="14" key="1">
    <citation type="submission" date="2021-08" db="EMBL/GenBank/DDBJ databases">
        <title>Macromia amphigena mitochondrial genome, complete.</title>
        <authorList>
            <person name="Han J.S."/>
            <person name="Jang J.E."/>
            <person name="Choi J.K."/>
            <person name="Lee H.G."/>
        </authorList>
    </citation>
    <scope>NUCLEOTIDE SEQUENCE</scope>
</reference>
<comment type="similarity">
    <text evidence="2 12">Belongs to the ATPase protein 8 family.</text>
</comment>
<dbReference type="InterPro" id="IPR001421">
    <property type="entry name" value="ATP8_metazoa"/>
</dbReference>
<evidence type="ECO:0000256" key="12">
    <source>
        <dbReference type="RuleBase" id="RU003661"/>
    </source>
</evidence>
<keyword evidence="4 12" id="KW-0813">Transport</keyword>
<evidence type="ECO:0000256" key="8">
    <source>
        <dbReference type="ARBA" id="ARBA00022989"/>
    </source>
</evidence>
<dbReference type="EMBL" id="OK012605">
    <property type="protein sequence ID" value="UCU57415.1"/>
    <property type="molecule type" value="Genomic_DNA"/>
</dbReference>
<evidence type="ECO:0000256" key="1">
    <source>
        <dbReference type="ARBA" id="ARBA00004304"/>
    </source>
</evidence>
<gene>
    <name evidence="14" type="primary">ATP8</name>
</gene>
<evidence type="ECO:0000256" key="2">
    <source>
        <dbReference type="ARBA" id="ARBA00008892"/>
    </source>
</evidence>
<comment type="subcellular location">
    <subcellularLocation>
        <location evidence="1 12">Mitochondrion membrane</location>
        <topology evidence="1 12">Single-pass membrane protein</topology>
    </subcellularLocation>
</comment>
<evidence type="ECO:0000256" key="13">
    <source>
        <dbReference type="SAM" id="Phobius"/>
    </source>
</evidence>
<sequence length="52" mass="6339">MPQMAPLWWTTLFFVFLISFMIMCTINYFLVSYNATEYKTSKKSKTSINWKW</sequence>
<keyword evidence="10 12" id="KW-0496">Mitochondrion</keyword>
<dbReference type="GO" id="GO:0015986">
    <property type="term" value="P:proton motive force-driven ATP synthesis"/>
    <property type="evidence" value="ECO:0007669"/>
    <property type="project" value="InterPro"/>
</dbReference>